<name>E3LW98_CAERE</name>
<keyword evidence="2" id="KW-1185">Reference proteome</keyword>
<protein>
    <submittedName>
        <fullName evidence="1">Uncharacterized protein</fullName>
    </submittedName>
</protein>
<dbReference type="AlphaFoldDB" id="E3LW98"/>
<dbReference type="Proteomes" id="UP000008281">
    <property type="component" value="Unassembled WGS sequence"/>
</dbReference>
<organism evidence="2">
    <name type="scientific">Caenorhabditis remanei</name>
    <name type="common">Caenorhabditis vulgaris</name>
    <dbReference type="NCBI Taxonomy" id="31234"/>
    <lineage>
        <taxon>Eukaryota</taxon>
        <taxon>Metazoa</taxon>
        <taxon>Ecdysozoa</taxon>
        <taxon>Nematoda</taxon>
        <taxon>Chromadorea</taxon>
        <taxon>Rhabditida</taxon>
        <taxon>Rhabditina</taxon>
        <taxon>Rhabditomorpha</taxon>
        <taxon>Rhabditoidea</taxon>
        <taxon>Rhabditidae</taxon>
        <taxon>Peloderinae</taxon>
        <taxon>Caenorhabditis</taxon>
    </lineage>
</organism>
<reference evidence="1" key="1">
    <citation type="submission" date="2007-07" db="EMBL/GenBank/DDBJ databases">
        <title>PCAP assembly of the Caenorhabditis remanei genome.</title>
        <authorList>
            <consortium name="The Caenorhabditis remanei Sequencing Consortium"/>
            <person name="Wilson R.K."/>
        </authorList>
    </citation>
    <scope>NUCLEOTIDE SEQUENCE [LARGE SCALE GENOMIC DNA]</scope>
    <source>
        <strain evidence="1">PB4641</strain>
    </source>
</reference>
<dbReference type="EMBL" id="DS268417">
    <property type="protein sequence ID" value="EFO83435.1"/>
    <property type="molecule type" value="Genomic_DNA"/>
</dbReference>
<evidence type="ECO:0000313" key="1">
    <source>
        <dbReference type="EMBL" id="EFO83435.1"/>
    </source>
</evidence>
<gene>
    <name evidence="1" type="ORF">CRE_03043</name>
</gene>
<accession>E3LW98</accession>
<dbReference type="HOGENOM" id="CLU_204140_0_0_1"/>
<sequence length="66" mass="8054">MDDEKLNKKYVSRKEEFQKIIQGVRDKMKEDRESFKMEIDKLKKEEIENAKNEMAKFKVLDENLDE</sequence>
<evidence type="ECO:0000313" key="2">
    <source>
        <dbReference type="Proteomes" id="UP000008281"/>
    </source>
</evidence>
<proteinExistence type="predicted"/>
<dbReference type="InParanoid" id="E3LW98"/>